<dbReference type="InterPro" id="IPR052037">
    <property type="entry name" value="LPS_export_LptA"/>
</dbReference>
<reference evidence="4 5" key="1">
    <citation type="journal article" date="2018" name="Mar. Genomics">
        <title>Complete genome sequence of Marinifilaceae bacterium strain SPP2, isolated from the Antarctic marine sediment.</title>
        <authorList>
            <person name="Watanabe M."/>
            <person name="Kojima H."/>
            <person name="Fukui M."/>
        </authorList>
    </citation>
    <scope>NUCLEOTIDE SEQUENCE [LARGE SCALE GENOMIC DNA]</scope>
    <source>
        <strain evidence="4 5">SPP2</strain>
    </source>
</reference>
<dbReference type="KEGG" id="mbas:ALGA_0809"/>
<feature type="domain" description="Organic solvent tolerance-like N-terminal" evidence="3">
    <location>
        <begin position="29"/>
        <end position="186"/>
    </location>
</feature>
<evidence type="ECO:0000256" key="1">
    <source>
        <dbReference type="ARBA" id="ARBA00022729"/>
    </source>
</evidence>
<proteinExistence type="predicted"/>
<dbReference type="PANTHER" id="PTHR36504:SF1">
    <property type="entry name" value="LIPOPOLYSACCHARIDE EXPORT SYSTEM PROTEIN LPTA"/>
    <property type="match status" value="1"/>
</dbReference>
<dbReference type="Pfam" id="PF13100">
    <property type="entry name" value="OstA_2"/>
    <property type="match status" value="1"/>
</dbReference>
<dbReference type="Proteomes" id="UP000218267">
    <property type="component" value="Chromosome"/>
</dbReference>
<evidence type="ECO:0000313" key="5">
    <source>
        <dbReference type="Proteomes" id="UP000218267"/>
    </source>
</evidence>
<dbReference type="InterPro" id="IPR005653">
    <property type="entry name" value="OstA-like_N"/>
</dbReference>
<keyword evidence="5" id="KW-1185">Reference proteome</keyword>
<gene>
    <name evidence="4" type="ORF">ALGA_0809</name>
</gene>
<sequence length="530" mass="61223">MISTANRYISILLTSIICLYNLSASAQKKSKVDIKNSDVVQFVRNSDPTLNKFLGNVFIVHGDIKMYCDSAYQYDKTNTLEAFGKVHIINADTVHIYGDYLKYYGNTKYAELRNNVKLKNKSVTVTTQFLDFDMTESVGYYFNGGKIVDADNILTSVVGRYYTKQEMLFFKDSVKAVTTDYTLYSDTLKYNTVSKVAFILGPTKIVGEKETLYSEDGWYNTESNISQFFKNTRLDTKSYQIKGDSIYLDRNNELARIFDNVELRDTANNLILKGNFLETFKNNEEALMTDSAVFIQYTEGDSLFLHSDTLKIDKDTAHFERIKAFHHVKFYRTDMQGICDSLVYTMQDSTIRLFNDPVIWAQGNQMVADTIGIETQNEAIRYLHFRGSSFLTAKEDTTFYNQIKGKNMLGHVKDNKLYKLDIKGNGETLYYPEDKGIIMGMNIAKSSNISILIENNKIDKIIFLKKPDGNMHPLFKIDEKMKFLKDFQWLEEYQPKSKEEIFIWKEYIPIRELNASPKKLIKKPIKKGTL</sequence>
<protein>
    <recommendedName>
        <fullName evidence="3">Organic solvent tolerance-like N-terminal domain-containing protein</fullName>
    </recommendedName>
</protein>
<dbReference type="GO" id="GO:0015920">
    <property type="term" value="P:lipopolysaccharide transport"/>
    <property type="evidence" value="ECO:0007669"/>
    <property type="project" value="TreeGrafter"/>
</dbReference>
<evidence type="ECO:0000313" key="4">
    <source>
        <dbReference type="EMBL" id="BAX79198.1"/>
    </source>
</evidence>
<dbReference type="PANTHER" id="PTHR36504">
    <property type="entry name" value="LIPOPOLYSACCHARIDE EXPORT SYSTEM PROTEIN LPTA"/>
    <property type="match status" value="1"/>
</dbReference>
<accession>A0A1Y1CFQ4</accession>
<dbReference type="GO" id="GO:0030288">
    <property type="term" value="C:outer membrane-bounded periplasmic space"/>
    <property type="evidence" value="ECO:0007669"/>
    <property type="project" value="TreeGrafter"/>
</dbReference>
<dbReference type="GO" id="GO:0017089">
    <property type="term" value="F:glycolipid transfer activity"/>
    <property type="evidence" value="ECO:0007669"/>
    <property type="project" value="TreeGrafter"/>
</dbReference>
<name>A0A1Y1CFQ4_9BACT</name>
<reference evidence="5" key="2">
    <citation type="journal article" date="2020" name="Antonie Van Leeuwenhoek">
        <title>Labilibaculum antarcticum sp. nov., a novel facultative anaerobic, psychrotorelant bacterium isolated from marine sediment of Antarctica.</title>
        <authorList>
            <person name="Watanabe M."/>
            <person name="Kojima H."/>
            <person name="Fukui M."/>
        </authorList>
    </citation>
    <scope>NUCLEOTIDE SEQUENCE [LARGE SCALE GENOMIC DNA]</scope>
    <source>
        <strain evidence="5">SPP2</strain>
    </source>
</reference>
<keyword evidence="1 2" id="KW-0732">Signal</keyword>
<dbReference type="AlphaFoldDB" id="A0A1Y1CFQ4"/>
<organism evidence="4 5">
    <name type="scientific">Labilibaculum antarcticum</name>
    <dbReference type="NCBI Taxonomy" id="1717717"/>
    <lineage>
        <taxon>Bacteria</taxon>
        <taxon>Pseudomonadati</taxon>
        <taxon>Bacteroidota</taxon>
        <taxon>Bacteroidia</taxon>
        <taxon>Marinilabiliales</taxon>
        <taxon>Marinifilaceae</taxon>
        <taxon>Labilibaculum</taxon>
    </lineage>
</organism>
<dbReference type="EMBL" id="AP018042">
    <property type="protein sequence ID" value="BAX79198.1"/>
    <property type="molecule type" value="Genomic_DNA"/>
</dbReference>
<dbReference type="Gene3D" id="2.60.450.10">
    <property type="entry name" value="Lipopolysaccharide (LPS) transport protein A like domain"/>
    <property type="match status" value="3"/>
</dbReference>
<evidence type="ECO:0000256" key="2">
    <source>
        <dbReference type="SAM" id="SignalP"/>
    </source>
</evidence>
<evidence type="ECO:0000259" key="3">
    <source>
        <dbReference type="Pfam" id="PF13100"/>
    </source>
</evidence>
<dbReference type="OrthoDB" id="9805931at2"/>
<dbReference type="GO" id="GO:0009279">
    <property type="term" value="C:cell outer membrane"/>
    <property type="evidence" value="ECO:0007669"/>
    <property type="project" value="TreeGrafter"/>
</dbReference>
<dbReference type="RefSeq" id="WP_096428123.1">
    <property type="nucleotide sequence ID" value="NZ_AP018042.1"/>
</dbReference>
<feature type="chain" id="PRO_5012665911" description="Organic solvent tolerance-like N-terminal domain-containing protein" evidence="2">
    <location>
        <begin position="27"/>
        <end position="530"/>
    </location>
</feature>
<feature type="signal peptide" evidence="2">
    <location>
        <begin position="1"/>
        <end position="26"/>
    </location>
</feature>